<comment type="caution">
    <text evidence="2">The sequence shown here is derived from an EMBL/GenBank/DDBJ whole genome shotgun (WGS) entry which is preliminary data.</text>
</comment>
<protein>
    <submittedName>
        <fullName evidence="2">Pimeloyl-ACP methyl ester carboxylesterase</fullName>
    </submittedName>
</protein>
<gene>
    <name evidence="2" type="ORF">FHS49_002428</name>
</gene>
<organism evidence="2 3">
    <name type="scientific">Sphingobium boeckii</name>
    <dbReference type="NCBI Taxonomy" id="1082345"/>
    <lineage>
        <taxon>Bacteria</taxon>
        <taxon>Pseudomonadati</taxon>
        <taxon>Pseudomonadota</taxon>
        <taxon>Alphaproteobacteria</taxon>
        <taxon>Sphingomonadales</taxon>
        <taxon>Sphingomonadaceae</taxon>
        <taxon>Sphingobium</taxon>
    </lineage>
</organism>
<sequence length="278" mass="30220">MIARQAGAFNRCCRIFAPRYRQATRRANFAVPALRQEAFAIAYGDVLRAFEYYLAHDNRGRPFILVGHSQGAAHIAQLLEERIDGTPLADRMVAAYIVGIGLMEGAFGRAYKTIDICAKPDQTGCAVHWNSILPTGSAKQTAAFSQQAYIERYGDVAGNTMLCVNPLTFDRGMPAATSAASKGAVPGAPDAGAIKPLIRRAVSARCSEEGLLIVEPSTQLALQPLDGGSMHYHDIGLFYEDIRQNADLRSQAFLKALRKPRTKAPARNNPPRTSGDDR</sequence>
<feature type="region of interest" description="Disordered" evidence="1">
    <location>
        <begin position="258"/>
        <end position="278"/>
    </location>
</feature>
<dbReference type="InterPro" id="IPR021440">
    <property type="entry name" value="DUF3089"/>
</dbReference>
<name>A0A7W9EEV2_9SPHN</name>
<dbReference type="SUPFAM" id="SSF53474">
    <property type="entry name" value="alpha/beta-Hydrolases"/>
    <property type="match status" value="1"/>
</dbReference>
<dbReference type="AlphaFoldDB" id="A0A7W9EEV2"/>
<accession>A0A7W9EEV2</accession>
<evidence type="ECO:0000313" key="3">
    <source>
        <dbReference type="Proteomes" id="UP000549617"/>
    </source>
</evidence>
<proteinExistence type="predicted"/>
<evidence type="ECO:0000256" key="1">
    <source>
        <dbReference type="SAM" id="MobiDB-lite"/>
    </source>
</evidence>
<dbReference type="Proteomes" id="UP000549617">
    <property type="component" value="Unassembled WGS sequence"/>
</dbReference>
<dbReference type="InterPro" id="IPR029058">
    <property type="entry name" value="AB_hydrolase_fold"/>
</dbReference>
<dbReference type="Gene3D" id="3.40.50.1820">
    <property type="entry name" value="alpha/beta hydrolase"/>
    <property type="match status" value="1"/>
</dbReference>
<dbReference type="EMBL" id="JACIJC010000004">
    <property type="protein sequence ID" value="MBB5686404.1"/>
    <property type="molecule type" value="Genomic_DNA"/>
</dbReference>
<dbReference type="Pfam" id="PF11288">
    <property type="entry name" value="DUF3089"/>
    <property type="match status" value="1"/>
</dbReference>
<keyword evidence="3" id="KW-1185">Reference proteome</keyword>
<evidence type="ECO:0000313" key="2">
    <source>
        <dbReference type="EMBL" id="MBB5686404.1"/>
    </source>
</evidence>
<reference evidence="2 3" key="1">
    <citation type="submission" date="2020-08" db="EMBL/GenBank/DDBJ databases">
        <title>Genomic Encyclopedia of Type Strains, Phase IV (KMG-IV): sequencing the most valuable type-strain genomes for metagenomic binning, comparative biology and taxonomic classification.</title>
        <authorList>
            <person name="Goeker M."/>
        </authorList>
    </citation>
    <scope>NUCLEOTIDE SEQUENCE [LARGE SCALE GENOMIC DNA]</scope>
    <source>
        <strain evidence="2 3">DSM 25079</strain>
    </source>
</reference>